<protein>
    <submittedName>
        <fullName evidence="2">Uncharacterized protein</fullName>
    </submittedName>
</protein>
<keyword evidence="1" id="KW-0732">Signal</keyword>
<dbReference type="EnsemblMetazoa" id="XM_050657955.1">
    <property type="protein sequence ID" value="XP_050513912.1"/>
    <property type="gene ID" value="LOC126889571"/>
</dbReference>
<keyword evidence="3" id="KW-1185">Reference proteome</keyword>
<sequence>MKTLIAVAVLLCVLALVSPSLSLSYGSQDMEERNDGGFMDVLKGFSDILKSIIGLIEGTGKVDDLTAAIQKLFYAVEKLINLQNLLSKVPFVGAYLAPVAGGIGTLMADTPMLGGLISNLLIGPSAADYP</sequence>
<evidence type="ECO:0000313" key="2">
    <source>
        <dbReference type="EnsemblMetazoa" id="XP_050513912.1"/>
    </source>
</evidence>
<feature type="signal peptide" evidence="1">
    <location>
        <begin position="1"/>
        <end position="22"/>
    </location>
</feature>
<evidence type="ECO:0000313" key="3">
    <source>
        <dbReference type="Proteomes" id="UP001652700"/>
    </source>
</evidence>
<name>A0ABM5KUP7_DIAVI</name>
<dbReference type="GeneID" id="126889571"/>
<organism evidence="2 3">
    <name type="scientific">Diabrotica virgifera virgifera</name>
    <name type="common">western corn rootworm</name>
    <dbReference type="NCBI Taxonomy" id="50390"/>
    <lineage>
        <taxon>Eukaryota</taxon>
        <taxon>Metazoa</taxon>
        <taxon>Ecdysozoa</taxon>
        <taxon>Arthropoda</taxon>
        <taxon>Hexapoda</taxon>
        <taxon>Insecta</taxon>
        <taxon>Pterygota</taxon>
        <taxon>Neoptera</taxon>
        <taxon>Endopterygota</taxon>
        <taxon>Coleoptera</taxon>
        <taxon>Polyphaga</taxon>
        <taxon>Cucujiformia</taxon>
        <taxon>Chrysomeloidea</taxon>
        <taxon>Chrysomelidae</taxon>
        <taxon>Galerucinae</taxon>
        <taxon>Diabroticina</taxon>
        <taxon>Diabroticites</taxon>
        <taxon>Diabrotica</taxon>
    </lineage>
</organism>
<proteinExistence type="predicted"/>
<dbReference type="RefSeq" id="XP_050513912.1">
    <property type="nucleotide sequence ID" value="XM_050657955.1"/>
</dbReference>
<reference evidence="2" key="1">
    <citation type="submission" date="2025-05" db="UniProtKB">
        <authorList>
            <consortium name="EnsemblMetazoa"/>
        </authorList>
    </citation>
    <scope>IDENTIFICATION</scope>
</reference>
<dbReference type="Proteomes" id="UP001652700">
    <property type="component" value="Unplaced"/>
</dbReference>
<evidence type="ECO:0000256" key="1">
    <source>
        <dbReference type="SAM" id="SignalP"/>
    </source>
</evidence>
<accession>A0ABM5KUP7</accession>
<feature type="chain" id="PRO_5045747385" evidence="1">
    <location>
        <begin position="23"/>
        <end position="130"/>
    </location>
</feature>